<reference evidence="1" key="1">
    <citation type="submission" date="2018-12" db="EMBL/GenBank/DDBJ databases">
        <authorList>
            <person name="Will S."/>
            <person name="Neumann-Schaal M."/>
            <person name="Henke P."/>
        </authorList>
    </citation>
    <scope>NUCLEOTIDE SEQUENCE</scope>
    <source>
        <strain evidence="1">PCC 7102</strain>
    </source>
</reference>
<dbReference type="Proteomes" id="UP000271624">
    <property type="component" value="Unassembled WGS sequence"/>
</dbReference>
<comment type="caution">
    <text evidence="1">The sequence shown here is derived from an EMBL/GenBank/DDBJ whole genome shotgun (WGS) entry which is preliminary data.</text>
</comment>
<accession>A0A433VBG5</accession>
<name>A0A433VBG5_9CYAN</name>
<dbReference type="EMBL" id="RSCL01000013">
    <property type="protein sequence ID" value="RUT03446.1"/>
    <property type="molecule type" value="Genomic_DNA"/>
</dbReference>
<reference evidence="1" key="2">
    <citation type="journal article" date="2019" name="Genome Biol. Evol.">
        <title>Day and night: Metabolic profiles and evolutionary relationships of six axenic non-marine cyanobacteria.</title>
        <authorList>
            <person name="Will S.E."/>
            <person name="Henke P."/>
            <person name="Boedeker C."/>
            <person name="Huang S."/>
            <person name="Brinkmann H."/>
            <person name="Rohde M."/>
            <person name="Jarek M."/>
            <person name="Friedl T."/>
            <person name="Seufert S."/>
            <person name="Schumacher M."/>
            <person name="Overmann J."/>
            <person name="Neumann-Schaal M."/>
            <person name="Petersen J."/>
        </authorList>
    </citation>
    <scope>NUCLEOTIDE SEQUENCE [LARGE SCALE GENOMIC DNA]</scope>
    <source>
        <strain evidence="1">PCC 7102</strain>
    </source>
</reference>
<protein>
    <submittedName>
        <fullName evidence="1">Uncharacterized protein</fullName>
    </submittedName>
</protein>
<evidence type="ECO:0000313" key="1">
    <source>
        <dbReference type="EMBL" id="RUT03446.1"/>
    </source>
</evidence>
<sequence>MQVVQRLVPFSPCSFVPGALVVSQVFFSVPPPEGAVIGRLELGVTGRELINVV</sequence>
<dbReference type="AlphaFoldDB" id="A0A433VBG5"/>
<proteinExistence type="predicted"/>
<evidence type="ECO:0000313" key="2">
    <source>
        <dbReference type="Proteomes" id="UP000271624"/>
    </source>
</evidence>
<keyword evidence="2" id="KW-1185">Reference proteome</keyword>
<organism evidence="1 2">
    <name type="scientific">Dulcicalothrix desertica PCC 7102</name>
    <dbReference type="NCBI Taxonomy" id="232991"/>
    <lineage>
        <taxon>Bacteria</taxon>
        <taxon>Bacillati</taxon>
        <taxon>Cyanobacteriota</taxon>
        <taxon>Cyanophyceae</taxon>
        <taxon>Nostocales</taxon>
        <taxon>Calotrichaceae</taxon>
        <taxon>Dulcicalothrix</taxon>
    </lineage>
</organism>
<gene>
    <name evidence="1" type="ORF">DSM106972_050850</name>
</gene>